<evidence type="ECO:0000313" key="3">
    <source>
        <dbReference type="EMBL" id="TGG39478.1"/>
    </source>
</evidence>
<dbReference type="EMBL" id="SJSA01000001">
    <property type="protein sequence ID" value="TGG39478.1"/>
    <property type="molecule type" value="Genomic_DNA"/>
</dbReference>
<dbReference type="SUPFAM" id="SSF52833">
    <property type="entry name" value="Thioredoxin-like"/>
    <property type="match status" value="1"/>
</dbReference>
<dbReference type="Pfam" id="PF17127">
    <property type="entry name" value="DUF5106"/>
    <property type="match status" value="1"/>
</dbReference>
<dbReference type="Proteomes" id="UP000297635">
    <property type="component" value="Unassembled WGS sequence"/>
</dbReference>
<evidence type="ECO:0000256" key="1">
    <source>
        <dbReference type="SAM" id="MobiDB-lite"/>
    </source>
</evidence>
<dbReference type="RefSeq" id="WP_135470060.1">
    <property type="nucleotide sequence ID" value="NZ_SJSA01000001.1"/>
</dbReference>
<proteinExistence type="predicted"/>
<dbReference type="PROSITE" id="PS51257">
    <property type="entry name" value="PROKAR_LIPOPROTEIN"/>
    <property type="match status" value="1"/>
</dbReference>
<reference evidence="3 4" key="1">
    <citation type="submission" date="2019-02" db="EMBL/GenBank/DDBJ databases">
        <title>Isolation and identification of novel species under the genus Muribaculum.</title>
        <authorList>
            <person name="Miyake S."/>
            <person name="Ding Y."/>
            <person name="Low A."/>
            <person name="Soh M."/>
            <person name="Seedorf H."/>
        </authorList>
    </citation>
    <scope>NUCLEOTIDE SEQUENCE [LARGE SCALE GENOMIC DNA]</scope>
    <source>
        <strain evidence="3 4">TLL-A3</strain>
    </source>
</reference>
<sequence>MKFQALLISIFGIAMTSSCTSDHGAKSAETGKESAVTTATDDSSTYGLTPPKIPVTITDPQAIAGYAIVHYWDNMDFSDYTKVSDDKFMEHSFMNYLSAFPYASQEDASLAAETLMKRAEASQAAYQKVLEVAEHFLTSPNSSMRDEEIYYLFLQAADKSTFIDNIQRLRIKAQIEDVLKNRRGTPANDFAIVTDDGRHTSLYSEASPEQCRLLVFYDPECSHCHEIMEILKTSEMLGAAVDSGIIKVIAVYADGDKDIWERARHTMPGKWINGVSPGGEVDENEKYSFPAMPVIYLIAPDNTVMLKDTTPAAIEEWIAESM</sequence>
<organism evidence="3 4">
    <name type="scientific">Duncaniella freteri</name>
    <dbReference type="NCBI Taxonomy" id="2530391"/>
    <lineage>
        <taxon>Bacteria</taxon>
        <taxon>Pseudomonadati</taxon>
        <taxon>Bacteroidota</taxon>
        <taxon>Bacteroidia</taxon>
        <taxon>Bacteroidales</taxon>
        <taxon>Muribaculaceae</taxon>
        <taxon>Duncaniella</taxon>
    </lineage>
</organism>
<feature type="domain" description="DUF5106" evidence="2">
    <location>
        <begin position="32"/>
        <end position="181"/>
    </location>
</feature>
<feature type="region of interest" description="Disordered" evidence="1">
    <location>
        <begin position="22"/>
        <end position="43"/>
    </location>
</feature>
<dbReference type="InterPro" id="IPR033395">
    <property type="entry name" value="DUF5106"/>
</dbReference>
<protein>
    <submittedName>
        <fullName evidence="3">DUF5106 domain-containing protein</fullName>
    </submittedName>
</protein>
<dbReference type="AlphaFoldDB" id="A0A4Z0V7V8"/>
<dbReference type="Gene3D" id="3.40.30.10">
    <property type="entry name" value="Glutaredoxin"/>
    <property type="match status" value="1"/>
</dbReference>
<feature type="compositionally biased region" description="Low complexity" evidence="1">
    <location>
        <begin position="34"/>
        <end position="43"/>
    </location>
</feature>
<dbReference type="GeneID" id="82148485"/>
<comment type="caution">
    <text evidence="3">The sequence shown here is derived from an EMBL/GenBank/DDBJ whole genome shotgun (WGS) entry which is preliminary data.</text>
</comment>
<keyword evidence="4" id="KW-1185">Reference proteome</keyword>
<accession>A0A4Z0V7V8</accession>
<gene>
    <name evidence="3" type="ORF">EZ315_01690</name>
</gene>
<evidence type="ECO:0000259" key="2">
    <source>
        <dbReference type="Pfam" id="PF17127"/>
    </source>
</evidence>
<evidence type="ECO:0000313" key="4">
    <source>
        <dbReference type="Proteomes" id="UP000297635"/>
    </source>
</evidence>
<feature type="compositionally biased region" description="Basic and acidic residues" evidence="1">
    <location>
        <begin position="23"/>
        <end position="32"/>
    </location>
</feature>
<name>A0A4Z0V7V8_9BACT</name>
<dbReference type="InterPro" id="IPR036249">
    <property type="entry name" value="Thioredoxin-like_sf"/>
</dbReference>